<dbReference type="EMBL" id="DXFD01000036">
    <property type="protein sequence ID" value="HIX46461.1"/>
    <property type="molecule type" value="Genomic_DNA"/>
</dbReference>
<name>A0A9D1VT57_9FIRM</name>
<proteinExistence type="predicted"/>
<reference evidence="2" key="2">
    <citation type="submission" date="2021-04" db="EMBL/GenBank/DDBJ databases">
        <authorList>
            <person name="Gilroy R."/>
        </authorList>
    </citation>
    <scope>NUCLEOTIDE SEQUENCE</scope>
    <source>
        <strain evidence="2">26628</strain>
    </source>
</reference>
<evidence type="ECO:0000313" key="3">
    <source>
        <dbReference type="Proteomes" id="UP000824249"/>
    </source>
</evidence>
<reference evidence="2" key="1">
    <citation type="journal article" date="2021" name="PeerJ">
        <title>Extensive microbial diversity within the chicken gut microbiome revealed by metagenomics and culture.</title>
        <authorList>
            <person name="Gilroy R."/>
            <person name="Ravi A."/>
            <person name="Getino M."/>
            <person name="Pursley I."/>
            <person name="Horton D.L."/>
            <person name="Alikhan N.F."/>
            <person name="Baker D."/>
            <person name="Gharbi K."/>
            <person name="Hall N."/>
            <person name="Watson M."/>
            <person name="Adriaenssens E.M."/>
            <person name="Foster-Nyarko E."/>
            <person name="Jarju S."/>
            <person name="Secka A."/>
            <person name="Antonio M."/>
            <person name="Oren A."/>
            <person name="Chaudhuri R.R."/>
            <person name="La Ragione R."/>
            <person name="Hildebrand F."/>
            <person name="Pallen M.J."/>
        </authorList>
    </citation>
    <scope>NUCLEOTIDE SEQUENCE</scope>
    <source>
        <strain evidence="2">26628</strain>
    </source>
</reference>
<dbReference type="AlphaFoldDB" id="A0A9D1VT57"/>
<gene>
    <name evidence="2" type="ORF">H9737_02080</name>
</gene>
<dbReference type="Proteomes" id="UP000824249">
    <property type="component" value="Unassembled WGS sequence"/>
</dbReference>
<feature type="region of interest" description="Disordered" evidence="1">
    <location>
        <begin position="94"/>
        <end position="121"/>
    </location>
</feature>
<protein>
    <submittedName>
        <fullName evidence="2">Uncharacterized protein</fullName>
    </submittedName>
</protein>
<feature type="compositionally biased region" description="Low complexity" evidence="1">
    <location>
        <begin position="102"/>
        <end position="117"/>
    </location>
</feature>
<evidence type="ECO:0000313" key="2">
    <source>
        <dbReference type="EMBL" id="HIX46461.1"/>
    </source>
</evidence>
<evidence type="ECO:0000256" key="1">
    <source>
        <dbReference type="SAM" id="MobiDB-lite"/>
    </source>
</evidence>
<organism evidence="2 3">
    <name type="scientific">Candidatus Borkfalkia faecigallinarum</name>
    <dbReference type="NCBI Taxonomy" id="2838509"/>
    <lineage>
        <taxon>Bacteria</taxon>
        <taxon>Bacillati</taxon>
        <taxon>Bacillota</taxon>
        <taxon>Clostridia</taxon>
        <taxon>Christensenellales</taxon>
        <taxon>Christensenellaceae</taxon>
        <taxon>Candidatus Borkfalkia</taxon>
    </lineage>
</organism>
<sequence>MEKENETTKAAERAVAAEAGIGQISPIAEGIGQVSPIAEAGIGQISPTVEAGIGRQAPAAEAGAPGLGKFRSVEALLRAYNSLEAEFTRRSQRLRELEGKAAGENASPPAPAPAEEGASLEERVERAIERCLAAREAPYIMAGGGSFAAAPPRRARTLEEAGRLAQELFRK</sequence>
<accession>A0A9D1VT57</accession>
<comment type="caution">
    <text evidence="2">The sequence shown here is derived from an EMBL/GenBank/DDBJ whole genome shotgun (WGS) entry which is preliminary data.</text>
</comment>